<sequence length="416" mass="46836">MGWDINSFSVNKHSCSTNMKLHPNNIQSIIQALKKIFLDGAYADDVVRNLLQSNPKWGSRDRRFIASSIYSIVRWWKRYVFIADTTKKDSDCFEKVLSAYLKETYGDGLLTPLPVELNEEIFASRIKAATADRAVQASIPDWMDALGVKELGKELWERELHFSNLEADVFIRVNTLKHTSAEIIKQLNAEGIEATQFGPYPETLKLAERKPLQRLHSYLNGGYEIQDSGSQVIAHYLKPSPNAFVIDACAGAGGKTLHLSALMGNKGKIVSMDIEAFKLKELERRAERAGTTIIQTKVIREGVITSLKNKADYLLLDVPCSGIGVLRRNPDDKWKLSAERIQELTQIQQQILQEYSSMVKPGGVLVYATCSILPIENDNQIEQFLKSNTGFQLEKKQTIYPSEGGDGYFMARLIKK</sequence>
<proteinExistence type="inferred from homology"/>
<keyword evidence="2 5" id="KW-0808">Transferase</keyword>
<dbReference type="Pfam" id="PF01189">
    <property type="entry name" value="Methyltr_RsmB-F"/>
    <property type="match status" value="1"/>
</dbReference>
<dbReference type="EMBL" id="CP000383">
    <property type="protein sequence ID" value="ABG57478.1"/>
    <property type="molecule type" value="Genomic_DNA"/>
</dbReference>
<evidence type="ECO:0000313" key="8">
    <source>
        <dbReference type="Proteomes" id="UP000001822"/>
    </source>
</evidence>
<feature type="binding site" evidence="5">
    <location>
        <position position="317"/>
    </location>
    <ligand>
        <name>S-adenosyl-L-methionine</name>
        <dbReference type="ChEBI" id="CHEBI:59789"/>
    </ligand>
</feature>
<evidence type="ECO:0000259" key="6">
    <source>
        <dbReference type="PROSITE" id="PS51686"/>
    </source>
</evidence>
<reference evidence="7 8" key="1">
    <citation type="journal article" date="2007" name="Appl. Environ. Microbiol.">
        <title>Genome sequence of the cellulolytic gliding bacterium Cytophaga hutchinsonii.</title>
        <authorList>
            <person name="Xie G."/>
            <person name="Bruce D.C."/>
            <person name="Challacombe J.F."/>
            <person name="Chertkov O."/>
            <person name="Detter J.C."/>
            <person name="Gilna P."/>
            <person name="Han C.S."/>
            <person name="Lucas S."/>
            <person name="Misra M."/>
            <person name="Myers G.L."/>
            <person name="Richardson P."/>
            <person name="Tapia R."/>
            <person name="Thayer N."/>
            <person name="Thompson L.S."/>
            <person name="Brettin T.S."/>
            <person name="Henrissat B."/>
            <person name="Wilson D.B."/>
            <person name="McBride M.J."/>
        </authorList>
    </citation>
    <scope>NUCLEOTIDE SEQUENCE [LARGE SCALE GENOMIC DNA]</scope>
    <source>
        <strain evidence="8">ATCC 33406 / DSM 1761 / CIP 103989 / NBRC 15051 / NCIMB 9469 / D465</strain>
    </source>
</reference>
<accession>A0A6N4SMI3</accession>
<comment type="caution">
    <text evidence="5">Lacks conserved residue(s) required for the propagation of feature annotation.</text>
</comment>
<dbReference type="GO" id="GO:0008173">
    <property type="term" value="F:RNA methyltransferase activity"/>
    <property type="evidence" value="ECO:0007669"/>
    <property type="project" value="InterPro"/>
</dbReference>
<keyword evidence="8" id="KW-1185">Reference proteome</keyword>
<dbReference type="KEGG" id="chu:CHU_0186"/>
<name>A0A6N4SMI3_CYTH3</name>
<gene>
    <name evidence="7" type="primary">sun</name>
    <name evidence="7" type="ordered locus">CHU_0186</name>
</gene>
<dbReference type="EC" id="2.1.1.-" evidence="7"/>
<organism evidence="7 8">
    <name type="scientific">Cytophaga hutchinsonii (strain ATCC 33406 / DSM 1761 / CIP 103989 / NBRC 15051 / NCIMB 9469 / D465)</name>
    <dbReference type="NCBI Taxonomy" id="269798"/>
    <lineage>
        <taxon>Bacteria</taxon>
        <taxon>Pseudomonadati</taxon>
        <taxon>Bacteroidota</taxon>
        <taxon>Cytophagia</taxon>
        <taxon>Cytophagales</taxon>
        <taxon>Cytophagaceae</taxon>
        <taxon>Cytophaga</taxon>
    </lineage>
</organism>
<dbReference type="SUPFAM" id="SSF53335">
    <property type="entry name" value="S-adenosyl-L-methionine-dependent methyltransferases"/>
    <property type="match status" value="1"/>
</dbReference>
<evidence type="ECO:0000256" key="4">
    <source>
        <dbReference type="ARBA" id="ARBA00022884"/>
    </source>
</evidence>
<dbReference type="InterPro" id="IPR029063">
    <property type="entry name" value="SAM-dependent_MTases_sf"/>
</dbReference>
<dbReference type="InterPro" id="IPR001678">
    <property type="entry name" value="MeTrfase_RsmB-F_NOP2_dom"/>
</dbReference>
<evidence type="ECO:0000256" key="5">
    <source>
        <dbReference type="PROSITE-ProRule" id="PRU01023"/>
    </source>
</evidence>
<protein>
    <submittedName>
        <fullName evidence="7">tRNA/rRNA cytosine-C5-methylase (Sun family protein)</fullName>
        <ecNumber evidence="7">2.1.1.-</ecNumber>
    </submittedName>
</protein>
<keyword evidence="3 5" id="KW-0949">S-adenosyl-L-methionine</keyword>
<dbReference type="InterPro" id="IPR054728">
    <property type="entry name" value="RsmB-like_ferredoxin"/>
</dbReference>
<dbReference type="Gene3D" id="3.30.70.1170">
    <property type="entry name" value="Sun protein, domain 3"/>
    <property type="match status" value="1"/>
</dbReference>
<evidence type="ECO:0000256" key="3">
    <source>
        <dbReference type="ARBA" id="ARBA00022691"/>
    </source>
</evidence>
<feature type="domain" description="SAM-dependent MTase RsmB/NOP-type" evidence="6">
    <location>
        <begin position="159"/>
        <end position="416"/>
    </location>
</feature>
<dbReference type="PROSITE" id="PS51686">
    <property type="entry name" value="SAM_MT_RSMB_NOP"/>
    <property type="match status" value="1"/>
</dbReference>
<dbReference type="InterPro" id="IPR023267">
    <property type="entry name" value="RCMT"/>
</dbReference>
<keyword evidence="4 5" id="KW-0694">RNA-binding</keyword>
<dbReference type="AlphaFoldDB" id="A0A6N4SMI3"/>
<dbReference type="Proteomes" id="UP000001822">
    <property type="component" value="Chromosome"/>
</dbReference>
<dbReference type="GO" id="GO:0003723">
    <property type="term" value="F:RNA binding"/>
    <property type="evidence" value="ECO:0007669"/>
    <property type="project" value="UniProtKB-UniRule"/>
</dbReference>
<evidence type="ECO:0000256" key="1">
    <source>
        <dbReference type="ARBA" id="ARBA00022603"/>
    </source>
</evidence>
<feature type="active site" description="Nucleophile" evidence="5">
    <location>
        <position position="370"/>
    </location>
</feature>
<dbReference type="PRINTS" id="PR02008">
    <property type="entry name" value="RCMTFAMILY"/>
</dbReference>
<dbReference type="Pfam" id="PF22458">
    <property type="entry name" value="RsmF-B_ferredox"/>
    <property type="match status" value="1"/>
</dbReference>
<dbReference type="PANTHER" id="PTHR22807">
    <property type="entry name" value="NOP2 YEAST -RELATED NOL1/NOP2/FMU SUN DOMAIN-CONTAINING"/>
    <property type="match status" value="1"/>
</dbReference>
<evidence type="ECO:0000256" key="2">
    <source>
        <dbReference type="ARBA" id="ARBA00022679"/>
    </source>
</evidence>
<feature type="binding site" evidence="5">
    <location>
        <position position="273"/>
    </location>
    <ligand>
        <name>S-adenosyl-L-methionine</name>
        <dbReference type="ChEBI" id="CHEBI:59789"/>
    </ligand>
</feature>
<comment type="similarity">
    <text evidence="5">Belongs to the class I-like SAM-binding methyltransferase superfamily. RsmB/NOP family.</text>
</comment>
<keyword evidence="1 5" id="KW-0489">Methyltransferase</keyword>
<dbReference type="PANTHER" id="PTHR22807:SF53">
    <property type="entry name" value="RIBOSOMAL RNA SMALL SUBUNIT METHYLTRANSFERASE B-RELATED"/>
    <property type="match status" value="1"/>
</dbReference>
<dbReference type="InterPro" id="IPR049560">
    <property type="entry name" value="MeTrfase_RsmB-F_NOP2_cat"/>
</dbReference>
<dbReference type="Gene3D" id="3.40.50.150">
    <property type="entry name" value="Vaccinia Virus protein VP39"/>
    <property type="match status" value="1"/>
</dbReference>
<evidence type="ECO:0000313" key="7">
    <source>
        <dbReference type="EMBL" id="ABG57478.1"/>
    </source>
</evidence>
<dbReference type="GO" id="GO:0001510">
    <property type="term" value="P:RNA methylation"/>
    <property type="evidence" value="ECO:0007669"/>
    <property type="project" value="InterPro"/>
</dbReference>